<dbReference type="VEuPathDB" id="FungiDB:MYCFIDRAFT_84742"/>
<evidence type="ECO:0000313" key="1">
    <source>
        <dbReference type="EMBL" id="EME76836.1"/>
    </source>
</evidence>
<reference evidence="1 2" key="1">
    <citation type="journal article" date="2012" name="PLoS Pathog.">
        <title>Diverse lifestyles and strategies of plant pathogenesis encoded in the genomes of eighteen Dothideomycetes fungi.</title>
        <authorList>
            <person name="Ohm R.A."/>
            <person name="Feau N."/>
            <person name="Henrissat B."/>
            <person name="Schoch C.L."/>
            <person name="Horwitz B.A."/>
            <person name="Barry K.W."/>
            <person name="Condon B.J."/>
            <person name="Copeland A.C."/>
            <person name="Dhillon B."/>
            <person name="Glaser F."/>
            <person name="Hesse C.N."/>
            <person name="Kosti I."/>
            <person name="LaButti K."/>
            <person name="Lindquist E.A."/>
            <person name="Lucas S."/>
            <person name="Salamov A.A."/>
            <person name="Bradshaw R.E."/>
            <person name="Ciuffetti L."/>
            <person name="Hamelin R.C."/>
            <person name="Kema G.H.J."/>
            <person name="Lawrence C."/>
            <person name="Scott J.A."/>
            <person name="Spatafora J.W."/>
            <person name="Turgeon B.G."/>
            <person name="de Wit P.J.G.M."/>
            <person name="Zhong S."/>
            <person name="Goodwin S.B."/>
            <person name="Grigoriev I.V."/>
        </authorList>
    </citation>
    <scope>NUCLEOTIDE SEQUENCE [LARGE SCALE GENOMIC DNA]</scope>
    <source>
        <strain evidence="1 2">CIRAD86</strain>
    </source>
</reference>
<dbReference type="KEGG" id="pfj:MYCFIDRAFT_84742"/>
<dbReference type="HOGENOM" id="CLU_2292910_0_0_1"/>
<dbReference type="GeneID" id="19342248"/>
<dbReference type="RefSeq" id="XP_007932613.1">
    <property type="nucleotide sequence ID" value="XM_007934422.1"/>
</dbReference>
<dbReference type="Proteomes" id="UP000016932">
    <property type="component" value="Unassembled WGS sequence"/>
</dbReference>
<gene>
    <name evidence="1" type="ORF">MYCFIDRAFT_84742</name>
</gene>
<sequence>MPKAYLVRSAERACDKRDFYDEKGDLPAKKDDFSDENEAENQFYISLDSNTRYLYSRRPLLAAASCSRPPIRLLPERDDNRLCGYYLSGTYATKTTLPRIL</sequence>
<keyword evidence="2" id="KW-1185">Reference proteome</keyword>
<dbReference type="EMBL" id="KB446574">
    <property type="protein sequence ID" value="EME76836.1"/>
    <property type="molecule type" value="Genomic_DNA"/>
</dbReference>
<proteinExistence type="predicted"/>
<name>M2ZXL6_PSEFD</name>
<organism evidence="1 2">
    <name type="scientific">Pseudocercospora fijiensis (strain CIRAD86)</name>
    <name type="common">Black leaf streak disease fungus</name>
    <name type="synonym">Mycosphaerella fijiensis</name>
    <dbReference type="NCBI Taxonomy" id="383855"/>
    <lineage>
        <taxon>Eukaryota</taxon>
        <taxon>Fungi</taxon>
        <taxon>Dikarya</taxon>
        <taxon>Ascomycota</taxon>
        <taxon>Pezizomycotina</taxon>
        <taxon>Dothideomycetes</taxon>
        <taxon>Dothideomycetidae</taxon>
        <taxon>Mycosphaerellales</taxon>
        <taxon>Mycosphaerellaceae</taxon>
        <taxon>Pseudocercospora</taxon>
    </lineage>
</organism>
<accession>M2ZXL6</accession>
<protein>
    <submittedName>
        <fullName evidence="1">Uncharacterized protein</fullName>
    </submittedName>
</protein>
<evidence type="ECO:0000313" key="2">
    <source>
        <dbReference type="Proteomes" id="UP000016932"/>
    </source>
</evidence>
<dbReference type="AlphaFoldDB" id="M2ZXL6"/>